<reference evidence="2" key="1">
    <citation type="submission" date="2023-03" db="EMBL/GenBank/DDBJ databases">
        <title>Massive genome expansion in bonnet fungi (Mycena s.s.) driven by repeated elements and novel gene families across ecological guilds.</title>
        <authorList>
            <consortium name="Lawrence Berkeley National Laboratory"/>
            <person name="Harder C.B."/>
            <person name="Miyauchi S."/>
            <person name="Viragh M."/>
            <person name="Kuo A."/>
            <person name="Thoen E."/>
            <person name="Andreopoulos B."/>
            <person name="Lu D."/>
            <person name="Skrede I."/>
            <person name="Drula E."/>
            <person name="Henrissat B."/>
            <person name="Morin E."/>
            <person name="Kohler A."/>
            <person name="Barry K."/>
            <person name="LaButti K."/>
            <person name="Morin E."/>
            <person name="Salamov A."/>
            <person name="Lipzen A."/>
            <person name="Mereny Z."/>
            <person name="Hegedus B."/>
            <person name="Baldrian P."/>
            <person name="Stursova M."/>
            <person name="Weitz H."/>
            <person name="Taylor A."/>
            <person name="Grigoriev I.V."/>
            <person name="Nagy L.G."/>
            <person name="Martin F."/>
            <person name="Kauserud H."/>
        </authorList>
    </citation>
    <scope>NUCLEOTIDE SEQUENCE</scope>
    <source>
        <strain evidence="2">9144</strain>
    </source>
</reference>
<sequence>MRLLNPFKAFSSSSQDAQSGGEADIALQPSLPIGSSRKRRRLQRRATTRPAGESQPEHNEHVTTFKASTPVTHEGFWSAPSLLTEVSRPVDTTRSRISSPIPTCDDESSRSTPNFLTDSESSRQADDAQQQTWRSMPALQRQSASMLDYGHFQENISDGDSWRGDVYSTYSDGDVQPPFDPERTTDSPVFGPRMEGLFRNEMPYDMDSPLSRLASGWRDTSPRVSRPLPDPPISVSNEEHPHNQSVTYPHDPTETNSRAHPQQEYRRPRSAGSAHGTYYIVPGGMSLLLVPIVLEKESATLAEGDGERTEYLPSSSKTKMGMNYTGVAQSG</sequence>
<evidence type="ECO:0000313" key="3">
    <source>
        <dbReference type="Proteomes" id="UP001219525"/>
    </source>
</evidence>
<feature type="region of interest" description="Disordered" evidence="1">
    <location>
        <begin position="88"/>
        <end position="138"/>
    </location>
</feature>
<feature type="compositionally biased region" description="Polar residues" evidence="1">
    <location>
        <begin position="127"/>
        <end position="138"/>
    </location>
</feature>
<accession>A0AAD6YTB9</accession>
<feature type="region of interest" description="Disordered" evidence="1">
    <location>
        <begin position="301"/>
        <end position="331"/>
    </location>
</feature>
<protein>
    <submittedName>
        <fullName evidence="2">Uncharacterized protein</fullName>
    </submittedName>
</protein>
<comment type="caution">
    <text evidence="2">The sequence shown here is derived from an EMBL/GenBank/DDBJ whole genome shotgun (WGS) entry which is preliminary data.</text>
</comment>
<feature type="region of interest" description="Disordered" evidence="1">
    <location>
        <begin position="213"/>
        <end position="273"/>
    </location>
</feature>
<keyword evidence="3" id="KW-1185">Reference proteome</keyword>
<feature type="region of interest" description="Disordered" evidence="1">
    <location>
        <begin position="1"/>
        <end position="68"/>
    </location>
</feature>
<name>A0AAD6YTB9_9AGAR</name>
<proteinExistence type="predicted"/>
<gene>
    <name evidence="2" type="ORF">GGX14DRAFT_385131</name>
</gene>
<dbReference type="AlphaFoldDB" id="A0AAD6YTB9"/>
<evidence type="ECO:0000256" key="1">
    <source>
        <dbReference type="SAM" id="MobiDB-lite"/>
    </source>
</evidence>
<dbReference type="EMBL" id="JARJCW010000002">
    <property type="protein sequence ID" value="KAJ7228745.1"/>
    <property type="molecule type" value="Genomic_DNA"/>
</dbReference>
<feature type="compositionally biased region" description="Basic residues" evidence="1">
    <location>
        <begin position="36"/>
        <end position="47"/>
    </location>
</feature>
<dbReference type="Proteomes" id="UP001219525">
    <property type="component" value="Unassembled WGS sequence"/>
</dbReference>
<feature type="compositionally biased region" description="Polar residues" evidence="1">
    <location>
        <begin position="90"/>
        <end position="101"/>
    </location>
</feature>
<feature type="region of interest" description="Disordered" evidence="1">
    <location>
        <begin position="154"/>
        <end position="190"/>
    </location>
</feature>
<organism evidence="2 3">
    <name type="scientific">Mycena pura</name>
    <dbReference type="NCBI Taxonomy" id="153505"/>
    <lineage>
        <taxon>Eukaryota</taxon>
        <taxon>Fungi</taxon>
        <taxon>Dikarya</taxon>
        <taxon>Basidiomycota</taxon>
        <taxon>Agaricomycotina</taxon>
        <taxon>Agaricomycetes</taxon>
        <taxon>Agaricomycetidae</taxon>
        <taxon>Agaricales</taxon>
        <taxon>Marasmiineae</taxon>
        <taxon>Mycenaceae</taxon>
        <taxon>Mycena</taxon>
    </lineage>
</organism>
<evidence type="ECO:0000313" key="2">
    <source>
        <dbReference type="EMBL" id="KAJ7228745.1"/>
    </source>
</evidence>
<feature type="compositionally biased region" description="Polar residues" evidence="1">
    <location>
        <begin position="110"/>
        <end position="119"/>
    </location>
</feature>